<feature type="domain" description="CBS" evidence="4">
    <location>
        <begin position="96"/>
        <end position="152"/>
    </location>
</feature>
<dbReference type="SUPFAM" id="SSF54631">
    <property type="entry name" value="CBS-domain pair"/>
    <property type="match status" value="1"/>
</dbReference>
<evidence type="ECO:0000259" key="3">
    <source>
        <dbReference type="PROSITE" id="PS50914"/>
    </source>
</evidence>
<accession>A0A221P6Q0</accession>
<keyword evidence="1 2" id="KW-0129">CBS domain</keyword>
<dbReference type="PROSITE" id="PS51371">
    <property type="entry name" value="CBS"/>
    <property type="match status" value="2"/>
</dbReference>
<evidence type="ECO:0008006" key="7">
    <source>
        <dbReference type="Google" id="ProtNLM"/>
    </source>
</evidence>
<evidence type="ECO:0000313" key="5">
    <source>
        <dbReference type="EMBL" id="ASN27766.1"/>
    </source>
</evidence>
<dbReference type="InterPro" id="IPR000644">
    <property type="entry name" value="CBS_dom"/>
</dbReference>
<dbReference type="InterPro" id="IPR051257">
    <property type="entry name" value="Diverse_CBS-Domain"/>
</dbReference>
<dbReference type="Pfam" id="PF00571">
    <property type="entry name" value="CBS"/>
    <property type="match status" value="2"/>
</dbReference>
<dbReference type="Gene3D" id="3.30.1340.30">
    <property type="match status" value="1"/>
</dbReference>
<dbReference type="AlphaFoldDB" id="A0A221P6Q0"/>
<dbReference type="Proteomes" id="UP000031501">
    <property type="component" value="Chromosome"/>
</dbReference>
<dbReference type="OrthoDB" id="2111978at2"/>
<proteinExistence type="predicted"/>
<dbReference type="PROSITE" id="PS50914">
    <property type="entry name" value="BON"/>
    <property type="match status" value="1"/>
</dbReference>
<dbReference type="PANTHER" id="PTHR43080:SF29">
    <property type="entry name" value="OS02G0818000 PROTEIN"/>
    <property type="match status" value="1"/>
</dbReference>
<evidence type="ECO:0000256" key="2">
    <source>
        <dbReference type="PROSITE-ProRule" id="PRU00703"/>
    </source>
</evidence>
<sequence length="241" mass="26806">MKPTRVGAVMIHDVVTAEYGAPFKDVVRLLGEHRISGLPVVDEDGKVLGVISETDLMLHQVTEHEPESWIGRLRQLRHESREDAAKGRARTAGGLMTAPAVTVRADATVAEAARLMATHRIERLPVVDEEDRLVGIVTRHDLLRVFLRSDEEICSAVQEEVLGETLWLAPHTVEVSVTKGVVTLTGQLERRSEIPVALGMTSRLDGVVDVVDRLSYRLDDRRLQPTEQALHGVADDWLRRL</sequence>
<dbReference type="Gene3D" id="3.10.580.10">
    <property type="entry name" value="CBS-domain"/>
    <property type="match status" value="1"/>
</dbReference>
<dbReference type="KEGG" id="splu:LK06_030070"/>
<name>A0A221P6Q0_9ACTN</name>
<dbReference type="InterPro" id="IPR046342">
    <property type="entry name" value="CBS_dom_sf"/>
</dbReference>
<dbReference type="InterPro" id="IPR017080">
    <property type="entry name" value="UCP036990_CBS_BON"/>
</dbReference>
<evidence type="ECO:0000259" key="4">
    <source>
        <dbReference type="PROSITE" id="PS51371"/>
    </source>
</evidence>
<dbReference type="PANTHER" id="PTHR43080">
    <property type="entry name" value="CBS DOMAIN-CONTAINING PROTEIN CBSX3, MITOCHONDRIAL"/>
    <property type="match status" value="1"/>
</dbReference>
<dbReference type="Pfam" id="PF04972">
    <property type="entry name" value="BON"/>
    <property type="match status" value="1"/>
</dbReference>
<gene>
    <name evidence="5" type="ORF">LK07_31260</name>
</gene>
<protein>
    <recommendedName>
        <fullName evidence="7">CBS domain-containing protein</fullName>
    </recommendedName>
</protein>
<reference evidence="5 6" key="1">
    <citation type="submission" date="2017-07" db="EMBL/GenBank/DDBJ databases">
        <title>Genome sequence of Streptomyces pluripotens MUSC 137T.</title>
        <authorList>
            <person name="Ser H.-L."/>
            <person name="Lee L.-H."/>
        </authorList>
    </citation>
    <scope>NUCLEOTIDE SEQUENCE [LARGE SCALE GENOMIC DNA]</scope>
    <source>
        <strain evidence="5 6">MUSC 137</strain>
    </source>
</reference>
<dbReference type="STRING" id="1355015.LK06_030070"/>
<dbReference type="PIRSF" id="PIRSF036990">
    <property type="entry name" value="UCP036990_CBS_BON"/>
    <property type="match status" value="1"/>
</dbReference>
<organism evidence="5 6">
    <name type="scientific">Streptomyces pluripotens</name>
    <dbReference type="NCBI Taxonomy" id="1355015"/>
    <lineage>
        <taxon>Bacteria</taxon>
        <taxon>Bacillati</taxon>
        <taxon>Actinomycetota</taxon>
        <taxon>Actinomycetes</taxon>
        <taxon>Kitasatosporales</taxon>
        <taxon>Streptomycetaceae</taxon>
        <taxon>Streptomyces</taxon>
    </lineage>
</organism>
<dbReference type="SMART" id="SM00116">
    <property type="entry name" value="CBS"/>
    <property type="match status" value="2"/>
</dbReference>
<dbReference type="CDD" id="cd04586">
    <property type="entry name" value="CBS_pair_BON_assoc"/>
    <property type="match status" value="1"/>
</dbReference>
<dbReference type="InterPro" id="IPR007055">
    <property type="entry name" value="BON_dom"/>
</dbReference>
<evidence type="ECO:0000313" key="6">
    <source>
        <dbReference type="Proteomes" id="UP000031501"/>
    </source>
</evidence>
<feature type="domain" description="BON" evidence="3">
    <location>
        <begin position="149"/>
        <end position="218"/>
    </location>
</feature>
<dbReference type="EMBL" id="CP022433">
    <property type="protein sequence ID" value="ASN27766.1"/>
    <property type="molecule type" value="Genomic_DNA"/>
</dbReference>
<dbReference type="RefSeq" id="WP_039651882.1">
    <property type="nucleotide sequence ID" value="NZ_CP021080.1"/>
</dbReference>
<feature type="domain" description="CBS" evidence="4">
    <location>
        <begin position="10"/>
        <end position="67"/>
    </location>
</feature>
<evidence type="ECO:0000256" key="1">
    <source>
        <dbReference type="ARBA" id="ARBA00023122"/>
    </source>
</evidence>
<keyword evidence="6" id="KW-1185">Reference proteome</keyword>